<dbReference type="RefSeq" id="WP_180942559.1">
    <property type="nucleotide sequence ID" value="NZ_CP041241.1"/>
</dbReference>
<geneLocation type="plasmid" evidence="2">
    <name>pemeittgr7c</name>
</geneLocation>
<dbReference type="Gene3D" id="3.40.50.720">
    <property type="entry name" value="NAD(P)-binding Rossmann-like Domain"/>
    <property type="match status" value="1"/>
</dbReference>
<accession>A0A859QSI8</accession>
<reference evidence="1 2" key="1">
    <citation type="submission" date="2019-06" db="EMBL/GenBank/DDBJ databases">
        <title>Complete genome sequence of Ensifer mexicanus ITTG R7 isolated from nodules of Acacia angustissima (Mill.) Kuntze.</title>
        <authorList>
            <person name="Rincon-Rosales R."/>
            <person name="Rogel M.A."/>
            <person name="Guerrero G."/>
            <person name="Rincon-Molina C.I."/>
            <person name="Lopez-Lopez A."/>
            <person name="Martinez-Romero E."/>
        </authorList>
    </citation>
    <scope>NUCLEOTIDE SEQUENCE [LARGE SCALE GENOMIC DNA]</scope>
    <source>
        <strain evidence="1 2">ITTG R7</strain>
        <plasmid evidence="2">pemeittgr7c</plasmid>
    </source>
</reference>
<sequence length="319" mass="35545">MKHTILLVGSGNIGRRHLQALSTLKRRLELLVIEPESSAREATAALLAPFSDHITTRLQADWAGIPQSVDLAIVATSAAPRRLVLENLLSATRPGFVVLEKVLFTTRRDLDECEEILSQLGIPAAVNCGRRGFHDYDRLRIQLGSRRGLSMNVVGSDWNLCSNGIHFLDLAAHLFGDMPVSLSEKELEPEPIPSRHPGCIEFFGSLVAQMAGGGTLKLTSLRSPGVPLAIEISHRNERWTVEESKGRVIYEIDGVQQSSRPFETMTVSRMGHLYEEILENRKSRLPSYETSAIHHRLFIDAIRRRLGMRLSEDMPCPIS</sequence>
<dbReference type="InterPro" id="IPR000683">
    <property type="entry name" value="Gfo/Idh/MocA-like_OxRdtase_N"/>
</dbReference>
<evidence type="ECO:0000313" key="1">
    <source>
        <dbReference type="EMBL" id="QLL65660.1"/>
    </source>
</evidence>
<dbReference type="InterPro" id="IPR036291">
    <property type="entry name" value="NAD(P)-bd_dom_sf"/>
</dbReference>
<protein>
    <submittedName>
        <fullName evidence="1">Uncharacterized protein</fullName>
    </submittedName>
</protein>
<dbReference type="EMBL" id="CP041241">
    <property type="protein sequence ID" value="QLL65660.1"/>
    <property type="molecule type" value="Genomic_DNA"/>
</dbReference>
<organism evidence="1 2">
    <name type="scientific">Sinorhizobium mexicanum</name>
    <dbReference type="NCBI Taxonomy" id="375549"/>
    <lineage>
        <taxon>Bacteria</taxon>
        <taxon>Pseudomonadati</taxon>
        <taxon>Pseudomonadota</taxon>
        <taxon>Alphaproteobacteria</taxon>
        <taxon>Hyphomicrobiales</taxon>
        <taxon>Rhizobiaceae</taxon>
        <taxon>Sinorhizobium/Ensifer group</taxon>
        <taxon>Sinorhizobium</taxon>
    </lineage>
</organism>
<dbReference type="Pfam" id="PF01408">
    <property type="entry name" value="GFO_IDH_MocA"/>
    <property type="match status" value="1"/>
</dbReference>
<dbReference type="SUPFAM" id="SSF51735">
    <property type="entry name" value="NAD(P)-binding Rossmann-fold domains"/>
    <property type="match status" value="1"/>
</dbReference>
<gene>
    <name evidence="1" type="ORF">FKV68_30665</name>
</gene>
<keyword evidence="2" id="KW-1185">Reference proteome</keyword>
<dbReference type="Gene3D" id="3.30.360.10">
    <property type="entry name" value="Dihydrodipicolinate Reductase, domain 2"/>
    <property type="match status" value="1"/>
</dbReference>
<keyword evidence="1" id="KW-0614">Plasmid</keyword>
<name>A0A859QSI8_9HYPH</name>
<dbReference type="Proteomes" id="UP000510721">
    <property type="component" value="Plasmid pEmeITTGR7c"/>
</dbReference>
<dbReference type="KEGG" id="emx:FKV68_30665"/>
<dbReference type="AlphaFoldDB" id="A0A859QSI8"/>
<dbReference type="GO" id="GO:0000166">
    <property type="term" value="F:nucleotide binding"/>
    <property type="evidence" value="ECO:0007669"/>
    <property type="project" value="InterPro"/>
</dbReference>
<evidence type="ECO:0000313" key="2">
    <source>
        <dbReference type="Proteomes" id="UP000510721"/>
    </source>
</evidence>
<proteinExistence type="predicted"/>